<feature type="repeat" description="Solcar" evidence="20">
    <location>
        <begin position="5"/>
        <end position="88"/>
    </location>
</feature>
<evidence type="ECO:0000256" key="6">
    <source>
        <dbReference type="ARBA" id="ARBA00022792"/>
    </source>
</evidence>
<evidence type="ECO:0000256" key="20">
    <source>
        <dbReference type="PROSITE-ProRule" id="PRU00282"/>
    </source>
</evidence>
<evidence type="ECO:0000313" key="25">
    <source>
        <dbReference type="WBParaSite" id="DME_0000125201-mRNA-1"/>
    </source>
</evidence>
<dbReference type="EMBL" id="UYYG01001153">
    <property type="protein sequence ID" value="VDN55639.1"/>
    <property type="molecule type" value="Genomic_DNA"/>
</dbReference>
<protein>
    <recommendedName>
        <fullName evidence="11">Mitochondrial 2-oxodicarboxylate carrier</fullName>
    </recommendedName>
    <alternativeName>
        <fullName evidence="12">Solute carrier family 25 member 21</fullName>
    </alternativeName>
</protein>
<evidence type="ECO:0000256" key="21">
    <source>
        <dbReference type="RuleBase" id="RU000488"/>
    </source>
</evidence>
<evidence type="ECO:0000256" key="17">
    <source>
        <dbReference type="ARBA" id="ARBA00048581"/>
    </source>
</evidence>
<evidence type="ECO:0000313" key="24">
    <source>
        <dbReference type="Proteomes" id="UP000274756"/>
    </source>
</evidence>
<evidence type="ECO:0000256" key="4">
    <source>
        <dbReference type="ARBA" id="ARBA00022692"/>
    </source>
</evidence>
<dbReference type="WBParaSite" id="DME_0000125201-mRNA-1">
    <property type="protein sequence ID" value="DME_0000125201-mRNA-1"/>
    <property type="gene ID" value="DME_0000125201"/>
</dbReference>
<dbReference type="PANTHER" id="PTHR46356:SF1">
    <property type="entry name" value="MITOCHONDRIAL 2-OXODICARBOXYLATE CARRIER"/>
    <property type="match status" value="1"/>
</dbReference>
<comment type="function">
    <text evidence="13">Transports dicarboxylates across the inner membranes of mitochondria by a counter-exchange mechanism. Can transport 2-oxoadipate (2-oxohexanedioate), 2-oxoglutarate, adipate (hexanedioate), glutarate, and to a lesser extent, pimelate (heptanedioate), 2-oxopimelate (2-oxoheptanedioate), 2-aminoadipate (2-aminohexanedioate), oxaloacetate, and citrate. Plays a central role in catabolism of lysine, hydroxylysine, and tryptophan, by transporting common metabolite intermediates (such as 2-oxoadipate) into the mitochondria, where it is converted into acetyl-CoA and can enter the citric acid (TCA) cycle.</text>
</comment>
<keyword evidence="4 20" id="KW-0812">Transmembrane</keyword>
<organism evidence="23 25">
    <name type="scientific">Dracunculus medinensis</name>
    <name type="common">Guinea worm</name>
    <dbReference type="NCBI Taxonomy" id="318479"/>
    <lineage>
        <taxon>Eukaryota</taxon>
        <taxon>Metazoa</taxon>
        <taxon>Ecdysozoa</taxon>
        <taxon>Nematoda</taxon>
        <taxon>Chromadorea</taxon>
        <taxon>Rhabditida</taxon>
        <taxon>Spirurina</taxon>
        <taxon>Dracunculoidea</taxon>
        <taxon>Dracunculidae</taxon>
        <taxon>Dracunculus</taxon>
    </lineage>
</organism>
<name>A0A0N4U3E9_DRAME</name>
<dbReference type="InterPro" id="IPR023395">
    <property type="entry name" value="MCP_dom_sf"/>
</dbReference>
<evidence type="ECO:0000256" key="16">
    <source>
        <dbReference type="ARBA" id="ARBA00048303"/>
    </source>
</evidence>
<dbReference type="PROSITE" id="PS50920">
    <property type="entry name" value="SOLCAR"/>
    <property type="match status" value="3"/>
</dbReference>
<dbReference type="Proteomes" id="UP000274756">
    <property type="component" value="Unassembled WGS sequence"/>
</dbReference>
<dbReference type="PANTHER" id="PTHR46356">
    <property type="entry name" value="MITOCHONDRIAL 2-OXODICARBOXYLATE CARRIER"/>
    <property type="match status" value="1"/>
</dbReference>
<evidence type="ECO:0000256" key="2">
    <source>
        <dbReference type="ARBA" id="ARBA00006375"/>
    </source>
</evidence>
<keyword evidence="7" id="KW-1133">Transmembrane helix</keyword>
<evidence type="ECO:0000256" key="9">
    <source>
        <dbReference type="ARBA" id="ARBA00023136"/>
    </source>
</evidence>
<dbReference type="Gene3D" id="1.50.40.10">
    <property type="entry name" value="Mitochondrial carrier domain"/>
    <property type="match status" value="2"/>
</dbReference>
<comment type="catalytic activity">
    <reaction evidence="15">
        <text>citrate(in) + 2-oxoglutarate(out) = citrate(out) + 2-oxoglutarate(in)</text>
        <dbReference type="Rhea" id="RHEA:71763"/>
        <dbReference type="ChEBI" id="CHEBI:16810"/>
        <dbReference type="ChEBI" id="CHEBI:16947"/>
    </reaction>
</comment>
<proteinExistence type="inferred from homology"/>
<evidence type="ECO:0000256" key="13">
    <source>
        <dbReference type="ARBA" id="ARBA00046087"/>
    </source>
</evidence>
<keyword evidence="5" id="KW-0677">Repeat</keyword>
<accession>A0A0N4U3E9</accession>
<comment type="catalytic activity">
    <reaction evidence="10">
        <text>2-oxoadipate(in) + 2-oxoglutarate(out) = 2-oxoadipate(out) + 2-oxoglutarate(in)</text>
        <dbReference type="Rhea" id="RHEA:71739"/>
        <dbReference type="ChEBI" id="CHEBI:16810"/>
        <dbReference type="ChEBI" id="CHEBI:57499"/>
    </reaction>
</comment>
<sequence length="236" mass="25977">MEKVKDGCRQFTAGGTAGLVEVCIMHPLDLLKTRLQIGSHYKGLIDCIFQTFRNEGPTAFYKGILPPLLAETPKRATKFFTFEVYKDLFNKPSIDPSLSLSLAGLCCGLTEAVVVNPFEQKSSAALAREIVRIDGIGKKGLYCGLTSTLARNGTWNMIYFGLYHNIKLYVPDAAENPMTNLFGRVALGFTAGTLASVANIPFDVAKSRVQGPQPELGIRKYHGCWQSMKLIYKEEG</sequence>
<dbReference type="Proteomes" id="UP000038040">
    <property type="component" value="Unplaced"/>
</dbReference>
<evidence type="ECO:0000256" key="11">
    <source>
        <dbReference type="ARBA" id="ARBA00039747"/>
    </source>
</evidence>
<comment type="catalytic activity">
    <reaction evidence="16">
        <text>L-2-aminoadipate(in) + 2-oxoglutarate(out) = L-2-aminoadipate(out) + 2-oxoglutarate(in)</text>
        <dbReference type="Rhea" id="RHEA:71747"/>
        <dbReference type="ChEBI" id="CHEBI:16810"/>
        <dbReference type="ChEBI" id="CHEBI:58672"/>
    </reaction>
</comment>
<evidence type="ECO:0000256" key="5">
    <source>
        <dbReference type="ARBA" id="ARBA00022737"/>
    </source>
</evidence>
<evidence type="ECO:0000256" key="14">
    <source>
        <dbReference type="ARBA" id="ARBA00047537"/>
    </source>
</evidence>
<keyword evidence="24" id="KW-1185">Reference proteome</keyword>
<reference evidence="22 24" key="2">
    <citation type="submission" date="2018-11" db="EMBL/GenBank/DDBJ databases">
        <authorList>
            <consortium name="Pathogen Informatics"/>
        </authorList>
    </citation>
    <scope>NUCLEOTIDE SEQUENCE [LARGE SCALE GENOMIC DNA]</scope>
</reference>
<comment type="similarity">
    <text evidence="2 21">Belongs to the mitochondrial carrier (TC 2.A.29) family.</text>
</comment>
<dbReference type="Pfam" id="PF00153">
    <property type="entry name" value="Mito_carr"/>
    <property type="match status" value="2"/>
</dbReference>
<keyword evidence="8" id="KW-0496">Mitochondrion</keyword>
<comment type="catalytic activity">
    <reaction evidence="19">
        <text>hexanedioate(in) + 2-oxoglutarate(out) = hexanedioate(out) + 2-oxoglutarate(in)</text>
        <dbReference type="Rhea" id="RHEA:71743"/>
        <dbReference type="ChEBI" id="CHEBI:16810"/>
        <dbReference type="ChEBI" id="CHEBI:17128"/>
    </reaction>
</comment>
<gene>
    <name evidence="22" type="ORF">DME_LOCUS5612</name>
</gene>
<evidence type="ECO:0000313" key="22">
    <source>
        <dbReference type="EMBL" id="VDN55639.1"/>
    </source>
</evidence>
<dbReference type="GO" id="GO:0005743">
    <property type="term" value="C:mitochondrial inner membrane"/>
    <property type="evidence" value="ECO:0007669"/>
    <property type="project" value="UniProtKB-SubCell"/>
</dbReference>
<comment type="catalytic activity">
    <reaction evidence="18">
        <text>glutarate(in) + 2-oxoglutarate(out) = glutarate(out) + 2-oxoglutarate(in)</text>
        <dbReference type="Rhea" id="RHEA:71751"/>
        <dbReference type="ChEBI" id="CHEBI:16810"/>
        <dbReference type="ChEBI" id="CHEBI:30921"/>
    </reaction>
</comment>
<evidence type="ECO:0000256" key="12">
    <source>
        <dbReference type="ARBA" id="ARBA00041874"/>
    </source>
</evidence>
<evidence type="ECO:0000313" key="23">
    <source>
        <dbReference type="Proteomes" id="UP000038040"/>
    </source>
</evidence>
<dbReference type="InterPro" id="IPR051752">
    <property type="entry name" value="Mito_2-oxodicarb_carrier"/>
</dbReference>
<comment type="catalytic activity">
    <reaction evidence="17">
        <text>2-oxoheptanedioate(in) + 2-oxoglutarate(out) = 2-oxoheptanedioate(out) + 2-oxoglutarate(in)</text>
        <dbReference type="Rhea" id="RHEA:71755"/>
        <dbReference type="ChEBI" id="CHEBI:16810"/>
        <dbReference type="ChEBI" id="CHEBI:72701"/>
    </reaction>
</comment>
<keyword evidence="6" id="KW-0999">Mitochondrion inner membrane</keyword>
<comment type="subcellular location">
    <subcellularLocation>
        <location evidence="1">Mitochondrion inner membrane</location>
        <topology evidence="1">Multi-pass membrane protein</topology>
    </subcellularLocation>
</comment>
<keyword evidence="3 21" id="KW-0813">Transport</keyword>
<feature type="repeat" description="Solcar" evidence="20">
    <location>
        <begin position="179"/>
        <end position="236"/>
    </location>
</feature>
<reference evidence="25" key="1">
    <citation type="submission" date="2017-02" db="UniProtKB">
        <authorList>
            <consortium name="WormBaseParasite"/>
        </authorList>
    </citation>
    <scope>IDENTIFICATION</scope>
</reference>
<keyword evidence="9 20" id="KW-0472">Membrane</keyword>
<evidence type="ECO:0000256" key="15">
    <source>
        <dbReference type="ARBA" id="ARBA00048003"/>
    </source>
</evidence>
<feature type="repeat" description="Solcar" evidence="20">
    <location>
        <begin position="95"/>
        <end position="169"/>
    </location>
</feature>
<evidence type="ECO:0000256" key="3">
    <source>
        <dbReference type="ARBA" id="ARBA00022448"/>
    </source>
</evidence>
<evidence type="ECO:0000256" key="8">
    <source>
        <dbReference type="ARBA" id="ARBA00023128"/>
    </source>
</evidence>
<dbReference type="InterPro" id="IPR018108">
    <property type="entry name" value="MCP_transmembrane"/>
</dbReference>
<dbReference type="STRING" id="318479.A0A0N4U3E9"/>
<dbReference type="OrthoDB" id="434783at2759"/>
<evidence type="ECO:0000256" key="10">
    <source>
        <dbReference type="ARBA" id="ARBA00036018"/>
    </source>
</evidence>
<evidence type="ECO:0000256" key="1">
    <source>
        <dbReference type="ARBA" id="ARBA00004448"/>
    </source>
</evidence>
<dbReference type="SUPFAM" id="SSF103506">
    <property type="entry name" value="Mitochondrial carrier"/>
    <property type="match status" value="1"/>
</dbReference>
<evidence type="ECO:0000256" key="18">
    <source>
        <dbReference type="ARBA" id="ARBA00048920"/>
    </source>
</evidence>
<evidence type="ECO:0000256" key="19">
    <source>
        <dbReference type="ARBA" id="ARBA00048998"/>
    </source>
</evidence>
<comment type="catalytic activity">
    <reaction evidence="14">
        <text>heptanedioate(in) + 2-oxoglutarate(out) = heptanedioate(out) + 2-oxoglutarate(in)</text>
        <dbReference type="Rhea" id="RHEA:71759"/>
        <dbReference type="ChEBI" id="CHEBI:16810"/>
        <dbReference type="ChEBI" id="CHEBI:36165"/>
    </reaction>
</comment>
<evidence type="ECO:0000256" key="7">
    <source>
        <dbReference type="ARBA" id="ARBA00022989"/>
    </source>
</evidence>
<dbReference type="AlphaFoldDB" id="A0A0N4U3E9"/>